<gene>
    <name evidence="2" type="ORF">SAPINGB_P005043</name>
</gene>
<dbReference type="SUPFAM" id="SSF56214">
    <property type="entry name" value="4'-phosphopantetheinyl transferase"/>
    <property type="match status" value="1"/>
</dbReference>
<keyword evidence="3" id="KW-1185">Reference proteome</keyword>
<sequence>MPPTIHLYFTQFAAPDAVSSTTSKDQVRSLVVLEKRASRALQHHALGQVLGIPIDTVQIEPRASAADSSEYETHQQSALSRKPWHRGVQFNTTNEGGTVVVAVTDDLTVPLGVDLVAEHHDNKEKGCSAESTDFDGLDQEYVKAMVLTENEIKTIKRVGQRLARQRVYAAAIALKEAFLKYHGIGLVGVSSLADVEVTFPKNFDGNLWVSNTKNETTMPTLEWVGSSKGTNEPTTTTTTTTITTTIASALKVDYTGDRATEDSGAAGHVFRVTPVRGTTELVGAIVGPLRVLDGPEQNPGVAEVLSYKQHHVSFSHLL</sequence>
<organism evidence="2 3">
    <name type="scientific">Magnusiomyces paraingens</name>
    <dbReference type="NCBI Taxonomy" id="2606893"/>
    <lineage>
        <taxon>Eukaryota</taxon>
        <taxon>Fungi</taxon>
        <taxon>Dikarya</taxon>
        <taxon>Ascomycota</taxon>
        <taxon>Saccharomycotina</taxon>
        <taxon>Dipodascomycetes</taxon>
        <taxon>Dipodascales</taxon>
        <taxon>Dipodascaceae</taxon>
        <taxon>Magnusiomyces</taxon>
    </lineage>
</organism>
<evidence type="ECO:0000256" key="1">
    <source>
        <dbReference type="SAM" id="MobiDB-lite"/>
    </source>
</evidence>
<dbReference type="RefSeq" id="XP_031855649.1">
    <property type="nucleotide sequence ID" value="XM_031999758.1"/>
</dbReference>
<dbReference type="GeneID" id="43583858"/>
<dbReference type="GO" id="GO:0000287">
    <property type="term" value="F:magnesium ion binding"/>
    <property type="evidence" value="ECO:0007669"/>
    <property type="project" value="InterPro"/>
</dbReference>
<proteinExistence type="predicted"/>
<dbReference type="EMBL" id="CABVLU010000004">
    <property type="protein sequence ID" value="VVT56408.1"/>
    <property type="molecule type" value="Genomic_DNA"/>
</dbReference>
<dbReference type="GO" id="GO:0008897">
    <property type="term" value="F:holo-[acyl-carrier-protein] synthase activity"/>
    <property type="evidence" value="ECO:0007669"/>
    <property type="project" value="InterPro"/>
</dbReference>
<dbReference type="AlphaFoldDB" id="A0A5E8C3P2"/>
<dbReference type="InterPro" id="IPR037143">
    <property type="entry name" value="4-PPantetheinyl_Trfase_dom_sf"/>
</dbReference>
<accession>A0A5E8C3P2</accession>
<protein>
    <submittedName>
        <fullName evidence="2">Uncharacterized protein</fullName>
    </submittedName>
</protein>
<feature type="region of interest" description="Disordered" evidence="1">
    <location>
        <begin position="63"/>
        <end position="87"/>
    </location>
</feature>
<reference evidence="2 3" key="1">
    <citation type="submission" date="2019-09" db="EMBL/GenBank/DDBJ databases">
        <authorList>
            <person name="Brejova B."/>
        </authorList>
    </citation>
    <scope>NUCLEOTIDE SEQUENCE [LARGE SCALE GENOMIC DNA]</scope>
</reference>
<evidence type="ECO:0000313" key="2">
    <source>
        <dbReference type="EMBL" id="VVT56408.1"/>
    </source>
</evidence>
<dbReference type="Proteomes" id="UP000398389">
    <property type="component" value="Unassembled WGS sequence"/>
</dbReference>
<dbReference type="Gene3D" id="3.90.470.20">
    <property type="entry name" value="4'-phosphopantetheinyl transferase domain"/>
    <property type="match status" value="1"/>
</dbReference>
<evidence type="ECO:0000313" key="3">
    <source>
        <dbReference type="Proteomes" id="UP000398389"/>
    </source>
</evidence>
<name>A0A5E8C3P2_9ASCO</name>